<evidence type="ECO:0000256" key="1">
    <source>
        <dbReference type="SAM" id="Phobius"/>
    </source>
</evidence>
<evidence type="ECO:0000313" key="2">
    <source>
        <dbReference type="EMBL" id="SOE01705.1"/>
    </source>
</evidence>
<keyword evidence="1" id="KW-0472">Membrane</keyword>
<evidence type="ECO:0008006" key="4">
    <source>
        <dbReference type="Google" id="ProtNLM"/>
    </source>
</evidence>
<accession>A0A286H1R5</accession>
<feature type="transmembrane region" description="Helical" evidence="1">
    <location>
        <begin position="57"/>
        <end position="81"/>
    </location>
</feature>
<dbReference type="Pfam" id="PF11188">
    <property type="entry name" value="DUF2975"/>
    <property type="match status" value="1"/>
</dbReference>
<keyword evidence="3" id="KW-1185">Reference proteome</keyword>
<proteinExistence type="predicted"/>
<protein>
    <recommendedName>
        <fullName evidence="4">DUF2975 domain-containing protein</fullName>
    </recommendedName>
</protein>
<dbReference type="Proteomes" id="UP000219621">
    <property type="component" value="Unassembled WGS sequence"/>
</dbReference>
<feature type="transmembrane region" description="Helical" evidence="1">
    <location>
        <begin position="101"/>
        <end position="126"/>
    </location>
</feature>
<dbReference type="InterPro" id="IPR021354">
    <property type="entry name" value="DUF2975"/>
</dbReference>
<dbReference type="AlphaFoldDB" id="A0A286H1R5"/>
<feature type="transmembrane region" description="Helical" evidence="1">
    <location>
        <begin position="138"/>
        <end position="157"/>
    </location>
</feature>
<organism evidence="2 3">
    <name type="scientific">Caenispirillum bisanense</name>
    <dbReference type="NCBI Taxonomy" id="414052"/>
    <lineage>
        <taxon>Bacteria</taxon>
        <taxon>Pseudomonadati</taxon>
        <taxon>Pseudomonadota</taxon>
        <taxon>Alphaproteobacteria</taxon>
        <taxon>Rhodospirillales</taxon>
        <taxon>Novispirillaceae</taxon>
        <taxon>Caenispirillum</taxon>
    </lineage>
</organism>
<dbReference type="OrthoDB" id="9908389at2"/>
<dbReference type="RefSeq" id="WP_097281765.1">
    <property type="nucleotide sequence ID" value="NZ_OCNJ01000022.1"/>
</dbReference>
<keyword evidence="1" id="KW-1133">Transmembrane helix</keyword>
<gene>
    <name evidence="2" type="ORF">SAMN05421508_12215</name>
</gene>
<name>A0A286H1R5_9PROT</name>
<feature type="transmembrane region" description="Helical" evidence="1">
    <location>
        <begin position="17"/>
        <end position="37"/>
    </location>
</feature>
<dbReference type="EMBL" id="OCNJ01000022">
    <property type="protein sequence ID" value="SOE01705.1"/>
    <property type="molecule type" value="Genomic_DNA"/>
</dbReference>
<evidence type="ECO:0000313" key="3">
    <source>
        <dbReference type="Proteomes" id="UP000219621"/>
    </source>
</evidence>
<reference evidence="2 3" key="1">
    <citation type="submission" date="2017-09" db="EMBL/GenBank/DDBJ databases">
        <authorList>
            <person name="Ehlers B."/>
            <person name="Leendertz F.H."/>
        </authorList>
    </citation>
    <scope>NUCLEOTIDE SEQUENCE [LARGE SCALE GENOMIC DNA]</scope>
    <source>
        <strain evidence="2 3">USBA 140</strain>
    </source>
</reference>
<sequence length="170" mass="18462">MTSVEIYSRRLARLVRVLIWLVPVGWTVLMAVALLTGNVALPEGSRPAAELSWQSRAAVAVLGTAHVVVLEVILLTLHALLRLYAAGRVFVPEAAAAIRRLGVLLLVFVGVDAAAVALIGPALWLFEPMAEPPVYLEFQVTPFFIGLVVILLARIMAEACRMREDLDLTV</sequence>
<keyword evidence="1" id="KW-0812">Transmembrane</keyword>